<comment type="subcellular location">
    <subcellularLocation>
        <location evidence="1">Cell membrane</location>
        <topology evidence="1">Multi-pass membrane protein</topology>
    </subcellularLocation>
</comment>
<accession>A0ABU8BKP9</accession>
<reference evidence="9 10" key="1">
    <citation type="submission" date="2024-02" db="EMBL/GenBank/DDBJ databases">
        <title>Adaptive strategies in a cosmopolitan and abundant soil bacterium.</title>
        <authorList>
            <person name="Carini P."/>
        </authorList>
    </citation>
    <scope>NUCLEOTIDE SEQUENCE [LARGE SCALE GENOMIC DNA]</scope>
    <source>
        <strain evidence="9 10">AZCC 1608</strain>
    </source>
</reference>
<feature type="transmembrane region" description="Helical" evidence="7">
    <location>
        <begin position="283"/>
        <end position="304"/>
    </location>
</feature>
<evidence type="ECO:0000259" key="8">
    <source>
        <dbReference type="Pfam" id="PF01757"/>
    </source>
</evidence>
<keyword evidence="10" id="KW-1185">Reference proteome</keyword>
<evidence type="ECO:0000256" key="5">
    <source>
        <dbReference type="ARBA" id="ARBA00022989"/>
    </source>
</evidence>
<gene>
    <name evidence="9" type="ORF">V1286_006047</name>
</gene>
<feature type="transmembrane region" description="Helical" evidence="7">
    <location>
        <begin position="204"/>
        <end position="224"/>
    </location>
</feature>
<feature type="transmembrane region" description="Helical" evidence="7">
    <location>
        <begin position="164"/>
        <end position="182"/>
    </location>
</feature>
<proteinExistence type="inferred from homology"/>
<dbReference type="RefSeq" id="WP_334485628.1">
    <property type="nucleotide sequence ID" value="NZ_JAZHRV010000001.1"/>
</dbReference>
<dbReference type="InterPro" id="IPR002656">
    <property type="entry name" value="Acyl_transf_3_dom"/>
</dbReference>
<keyword evidence="5 7" id="KW-1133">Transmembrane helix</keyword>
<comment type="caution">
    <text evidence="9">The sequence shown here is derived from an EMBL/GenBank/DDBJ whole genome shotgun (WGS) entry which is preliminary data.</text>
</comment>
<evidence type="ECO:0000256" key="7">
    <source>
        <dbReference type="SAM" id="Phobius"/>
    </source>
</evidence>
<feature type="transmembrane region" description="Helical" evidence="7">
    <location>
        <begin position="60"/>
        <end position="79"/>
    </location>
</feature>
<evidence type="ECO:0000313" key="9">
    <source>
        <dbReference type="EMBL" id="MEH2558518.1"/>
    </source>
</evidence>
<evidence type="ECO:0000256" key="4">
    <source>
        <dbReference type="ARBA" id="ARBA00022692"/>
    </source>
</evidence>
<feature type="transmembrane region" description="Helical" evidence="7">
    <location>
        <begin position="316"/>
        <end position="337"/>
    </location>
</feature>
<dbReference type="PANTHER" id="PTHR40074:SF2">
    <property type="entry name" value="O-ACETYLTRANSFERASE WECH"/>
    <property type="match status" value="1"/>
</dbReference>
<dbReference type="Pfam" id="PF01757">
    <property type="entry name" value="Acyl_transf_3"/>
    <property type="match status" value="1"/>
</dbReference>
<feature type="transmembrane region" description="Helical" evidence="7">
    <location>
        <begin position="91"/>
        <end position="109"/>
    </location>
</feature>
<sequence>MMTVVERIPANAGSLSVAQAPARSRDGIIDAMRGIAILMVIGIHSLPQPLDAIWAKSLDAALRPCVPVFLFASGYLTALSGRVPFAKRLKAALIPYAIAFVAAYAYMALHNPAMDHRIGTTLARFALGYVFVYYYVFVYVCCTFGLWLVFAVGGTGQPASRKRIAALLILSIGCGLLAGSYLDPAMSRLGASDALLDEVRVRDIPFWFSFAALGALTAMFADLSDHNMRRALPGATLAAYMFYAAVRILGLGDAATYDSTAFFLYAALFCVALFAVQPSSPLLGWFGSGSYFIYLWHIFIVMLLRDHTTLHQLGGIASFAVCGGLAILLSAAALLAVRQFASARLCRWLGA</sequence>
<dbReference type="EMBL" id="JAZHRV010000001">
    <property type="protein sequence ID" value="MEH2558518.1"/>
    <property type="molecule type" value="Genomic_DNA"/>
</dbReference>
<feature type="transmembrane region" description="Helical" evidence="7">
    <location>
        <begin position="255"/>
        <end position="276"/>
    </location>
</feature>
<dbReference type="Proteomes" id="UP001364224">
    <property type="component" value="Unassembled WGS sequence"/>
</dbReference>
<evidence type="ECO:0000256" key="2">
    <source>
        <dbReference type="ARBA" id="ARBA00007400"/>
    </source>
</evidence>
<organism evidence="9 10">
    <name type="scientific">Bradyrhizobium algeriense</name>
    <dbReference type="NCBI Taxonomy" id="634784"/>
    <lineage>
        <taxon>Bacteria</taxon>
        <taxon>Pseudomonadati</taxon>
        <taxon>Pseudomonadota</taxon>
        <taxon>Alphaproteobacteria</taxon>
        <taxon>Hyphomicrobiales</taxon>
        <taxon>Nitrobacteraceae</taxon>
        <taxon>Bradyrhizobium</taxon>
    </lineage>
</organism>
<keyword evidence="6 7" id="KW-0472">Membrane</keyword>
<evidence type="ECO:0000256" key="6">
    <source>
        <dbReference type="ARBA" id="ARBA00023136"/>
    </source>
</evidence>
<evidence type="ECO:0000256" key="3">
    <source>
        <dbReference type="ARBA" id="ARBA00022475"/>
    </source>
</evidence>
<feature type="transmembrane region" description="Helical" evidence="7">
    <location>
        <begin position="31"/>
        <end position="48"/>
    </location>
</feature>
<keyword evidence="3" id="KW-1003">Cell membrane</keyword>
<feature type="domain" description="Acyltransferase 3" evidence="8">
    <location>
        <begin position="29"/>
        <end position="332"/>
    </location>
</feature>
<protein>
    <submittedName>
        <fullName evidence="9">Fucose 4-O-acetylase-like acetyltransferase</fullName>
    </submittedName>
</protein>
<feature type="transmembrane region" description="Helical" evidence="7">
    <location>
        <begin position="231"/>
        <end position="249"/>
    </location>
</feature>
<feature type="transmembrane region" description="Helical" evidence="7">
    <location>
        <begin position="129"/>
        <end position="152"/>
    </location>
</feature>
<comment type="similarity">
    <text evidence="2">Belongs to the acyltransferase 3 family.</text>
</comment>
<keyword evidence="4 7" id="KW-0812">Transmembrane</keyword>
<evidence type="ECO:0000313" key="10">
    <source>
        <dbReference type="Proteomes" id="UP001364224"/>
    </source>
</evidence>
<name>A0ABU8BKP9_9BRAD</name>
<evidence type="ECO:0000256" key="1">
    <source>
        <dbReference type="ARBA" id="ARBA00004651"/>
    </source>
</evidence>
<dbReference type="PANTHER" id="PTHR40074">
    <property type="entry name" value="O-ACETYLTRANSFERASE WECH"/>
    <property type="match status" value="1"/>
</dbReference>